<dbReference type="Gene3D" id="3.40.225.10">
    <property type="entry name" value="Class II aldolase/adducin N-terminal domain"/>
    <property type="match status" value="1"/>
</dbReference>
<dbReference type="EMBL" id="CAADRA010007509">
    <property type="protein sequence ID" value="VFU01719.1"/>
    <property type="molecule type" value="Genomic_DNA"/>
</dbReference>
<dbReference type="InterPro" id="IPR036409">
    <property type="entry name" value="Aldolase_II/adducin_N_sf"/>
</dbReference>
<organism evidence="2 3">
    <name type="scientific">Aphanomyces stellatus</name>
    <dbReference type="NCBI Taxonomy" id="120398"/>
    <lineage>
        <taxon>Eukaryota</taxon>
        <taxon>Sar</taxon>
        <taxon>Stramenopiles</taxon>
        <taxon>Oomycota</taxon>
        <taxon>Saprolegniomycetes</taxon>
        <taxon>Saprolegniales</taxon>
        <taxon>Verrucalvaceae</taxon>
        <taxon>Aphanomyces</taxon>
    </lineage>
</organism>
<evidence type="ECO:0000313" key="3">
    <source>
        <dbReference type="Proteomes" id="UP000332933"/>
    </source>
</evidence>
<reference evidence="2 3" key="1">
    <citation type="submission" date="2019-03" db="EMBL/GenBank/DDBJ databases">
        <authorList>
            <person name="Gaulin E."/>
            <person name="Dumas B."/>
        </authorList>
    </citation>
    <scope>NUCLEOTIDE SEQUENCE [LARGE SCALE GENOMIC DNA]</scope>
    <source>
        <strain evidence="2">CBS 568.67</strain>
    </source>
</reference>
<name>A0A485LS96_9STRA</name>
<accession>A0A485LS96</accession>
<dbReference type="Proteomes" id="UP000332933">
    <property type="component" value="Unassembled WGS sequence"/>
</dbReference>
<sequence>MTMARVRWGGRASLVLSPSHGLLTCGGTVAEAFHYMFYLTQSYTMQNAASSAGLSNLGFPSHAQVHSIGSRLDHRANIMFKAQDGTSIGFKLFHALRRGSSRDLAL</sequence>
<protein>
    <submittedName>
        <fullName evidence="2">Aste57867_25088 protein</fullName>
    </submittedName>
</protein>
<dbReference type="OrthoDB" id="3238794at2759"/>
<evidence type="ECO:0000313" key="2">
    <source>
        <dbReference type="EMBL" id="VFU01719.1"/>
    </source>
</evidence>
<evidence type="ECO:0000313" key="1">
    <source>
        <dbReference type="EMBL" id="KAF0682789.1"/>
    </source>
</evidence>
<reference evidence="1" key="2">
    <citation type="submission" date="2019-06" db="EMBL/GenBank/DDBJ databases">
        <title>Genomics analysis of Aphanomyces spp. identifies a new class of oomycete effector associated with host adaptation.</title>
        <authorList>
            <person name="Gaulin E."/>
        </authorList>
    </citation>
    <scope>NUCLEOTIDE SEQUENCE</scope>
    <source>
        <strain evidence="1">CBS 578.67</strain>
    </source>
</reference>
<dbReference type="SUPFAM" id="SSF53639">
    <property type="entry name" value="AraD/HMP-PK domain-like"/>
    <property type="match status" value="1"/>
</dbReference>
<dbReference type="AlphaFoldDB" id="A0A485LS96"/>
<dbReference type="EMBL" id="VJMH01007483">
    <property type="protein sequence ID" value="KAF0682789.1"/>
    <property type="molecule type" value="Genomic_DNA"/>
</dbReference>
<proteinExistence type="predicted"/>
<gene>
    <name evidence="2" type="primary">Aste57867_25088</name>
    <name evidence="1" type="ORF">As57867_025010</name>
    <name evidence="2" type="ORF">ASTE57867_25088</name>
</gene>
<keyword evidence="3" id="KW-1185">Reference proteome</keyword>